<accession>A0AAP3EM72</accession>
<gene>
    <name evidence="2" type="ORF">OFN31_32875</name>
</gene>
<evidence type="ECO:0000313" key="2">
    <source>
        <dbReference type="EMBL" id="MCV5626426.1"/>
    </source>
</evidence>
<dbReference type="SUPFAM" id="SSF53850">
    <property type="entry name" value="Periplasmic binding protein-like II"/>
    <property type="match status" value="1"/>
</dbReference>
<reference evidence="2" key="1">
    <citation type="submission" date="2023-06" db="EMBL/GenBank/DDBJ databases">
        <title>Deciphering the underlying mechanisms mediating the transmission of blaNDM gene from human to animals in China.</title>
        <authorList>
            <person name="Chen K."/>
            <person name="Chen S."/>
        </authorList>
    </citation>
    <scope>NUCLEOTIDE SEQUENCE</scope>
    <source>
        <strain evidence="2">1199</strain>
    </source>
</reference>
<organism evidence="2 3">
    <name type="scientific">Escherichia coli</name>
    <dbReference type="NCBI Taxonomy" id="562"/>
    <lineage>
        <taxon>Bacteria</taxon>
        <taxon>Pseudomonadati</taxon>
        <taxon>Pseudomonadota</taxon>
        <taxon>Gammaproteobacteria</taxon>
        <taxon>Enterobacterales</taxon>
        <taxon>Enterobacteriaceae</taxon>
        <taxon>Escherichia</taxon>
    </lineage>
</organism>
<evidence type="ECO:0000313" key="3">
    <source>
        <dbReference type="Proteomes" id="UP001208624"/>
    </source>
</evidence>
<dbReference type="Proteomes" id="UP001208624">
    <property type="component" value="Unassembled WGS sequence"/>
</dbReference>
<feature type="non-terminal residue" evidence="2">
    <location>
        <position position="56"/>
    </location>
</feature>
<evidence type="ECO:0000256" key="1">
    <source>
        <dbReference type="SAM" id="SignalP"/>
    </source>
</evidence>
<comment type="caution">
    <text evidence="2">The sequence shown here is derived from an EMBL/GenBank/DDBJ whole genome shotgun (WGS) entry which is preliminary data.</text>
</comment>
<name>A0AAP3EM72_ECOLX</name>
<keyword evidence="1" id="KW-0732">Signal</keyword>
<feature type="signal peptide" evidence="1">
    <location>
        <begin position="1"/>
        <end position="23"/>
    </location>
</feature>
<proteinExistence type="predicted"/>
<feature type="chain" id="PRO_5042954708" evidence="1">
    <location>
        <begin position="24"/>
        <end position="56"/>
    </location>
</feature>
<protein>
    <submittedName>
        <fullName evidence="2">Cysteine ABC transporter substrate-binding protein</fullName>
    </submittedName>
</protein>
<dbReference type="EMBL" id="JAOVKC010001559">
    <property type="protein sequence ID" value="MCV5626426.1"/>
    <property type="molecule type" value="Genomic_DNA"/>
</dbReference>
<sequence length="56" mass="5851">MRNKTTKIALALGMLLLASQAQADQLADIKAAGVVKVATFDANPPFGSVDAKTQHI</sequence>
<dbReference type="AlphaFoldDB" id="A0AAP3EM72"/>